<reference evidence="2" key="1">
    <citation type="journal article" date="2021" name="Nat. Commun.">
        <title>Genetic determinants of endophytism in the Arabidopsis root mycobiome.</title>
        <authorList>
            <person name="Mesny F."/>
            <person name="Miyauchi S."/>
            <person name="Thiergart T."/>
            <person name="Pickel B."/>
            <person name="Atanasova L."/>
            <person name="Karlsson M."/>
            <person name="Huettel B."/>
            <person name="Barry K.W."/>
            <person name="Haridas S."/>
            <person name="Chen C."/>
            <person name="Bauer D."/>
            <person name="Andreopoulos W."/>
            <person name="Pangilinan J."/>
            <person name="LaButti K."/>
            <person name="Riley R."/>
            <person name="Lipzen A."/>
            <person name="Clum A."/>
            <person name="Drula E."/>
            <person name="Henrissat B."/>
            <person name="Kohler A."/>
            <person name="Grigoriev I.V."/>
            <person name="Martin F.M."/>
            <person name="Hacquard S."/>
        </authorList>
    </citation>
    <scope>NUCLEOTIDE SEQUENCE</scope>
    <source>
        <strain evidence="2">MPI-SDFR-AT-0073</strain>
    </source>
</reference>
<name>A0A9P8RF70_9PEZI</name>
<dbReference type="GO" id="GO:0075306">
    <property type="term" value="P:regulation of conidium formation"/>
    <property type="evidence" value="ECO:0007669"/>
    <property type="project" value="TreeGrafter"/>
</dbReference>
<evidence type="ECO:0008006" key="4">
    <source>
        <dbReference type="Google" id="ProtNLM"/>
    </source>
</evidence>
<organism evidence="2 3">
    <name type="scientific">Truncatella angustata</name>
    <dbReference type="NCBI Taxonomy" id="152316"/>
    <lineage>
        <taxon>Eukaryota</taxon>
        <taxon>Fungi</taxon>
        <taxon>Dikarya</taxon>
        <taxon>Ascomycota</taxon>
        <taxon>Pezizomycotina</taxon>
        <taxon>Sordariomycetes</taxon>
        <taxon>Xylariomycetidae</taxon>
        <taxon>Amphisphaeriales</taxon>
        <taxon>Sporocadaceae</taxon>
        <taxon>Truncatella</taxon>
    </lineage>
</organism>
<feature type="transmembrane region" description="Helical" evidence="1">
    <location>
        <begin position="30"/>
        <end position="50"/>
    </location>
</feature>
<dbReference type="EMBL" id="JAGPXC010000012">
    <property type="protein sequence ID" value="KAH6644904.1"/>
    <property type="molecule type" value="Genomic_DNA"/>
</dbReference>
<feature type="transmembrane region" description="Helical" evidence="1">
    <location>
        <begin position="96"/>
        <end position="116"/>
    </location>
</feature>
<dbReference type="PANTHER" id="PTHR33927">
    <property type="entry name" value="TRANSMEMBRANE PROTEIN"/>
    <property type="match status" value="1"/>
</dbReference>
<dbReference type="Proteomes" id="UP000758603">
    <property type="component" value="Unassembled WGS sequence"/>
</dbReference>
<dbReference type="InterPro" id="IPR052979">
    <property type="entry name" value="Adenylate-forming_domain"/>
</dbReference>
<evidence type="ECO:0000313" key="2">
    <source>
        <dbReference type="EMBL" id="KAH6644904.1"/>
    </source>
</evidence>
<keyword evidence="3" id="KW-1185">Reference proteome</keyword>
<proteinExistence type="predicted"/>
<dbReference type="GO" id="GO:0043935">
    <property type="term" value="P:sexual sporulation resulting in formation of a cellular spore"/>
    <property type="evidence" value="ECO:0007669"/>
    <property type="project" value="TreeGrafter"/>
</dbReference>
<keyword evidence="1" id="KW-0472">Membrane</keyword>
<gene>
    <name evidence="2" type="ORF">BKA67DRAFT_527335</name>
</gene>
<feature type="transmembrane region" description="Helical" evidence="1">
    <location>
        <begin position="71"/>
        <end position="90"/>
    </location>
</feature>
<keyword evidence="1" id="KW-0812">Transmembrane</keyword>
<dbReference type="PANTHER" id="PTHR33927:SF3">
    <property type="entry name" value="INTEGRAL MEMBRANE PROTEIN TMPA"/>
    <property type="match status" value="1"/>
</dbReference>
<evidence type="ECO:0000256" key="1">
    <source>
        <dbReference type="SAM" id="Phobius"/>
    </source>
</evidence>
<dbReference type="GO" id="GO:0048315">
    <property type="term" value="P:conidium formation"/>
    <property type="evidence" value="ECO:0007669"/>
    <property type="project" value="TreeGrafter"/>
</dbReference>
<dbReference type="AlphaFoldDB" id="A0A9P8RF70"/>
<comment type="caution">
    <text evidence="2">The sequence shown here is derived from an EMBL/GenBank/DDBJ whole genome shotgun (WGS) entry which is preliminary data.</text>
</comment>
<dbReference type="OrthoDB" id="3142841at2759"/>
<evidence type="ECO:0000313" key="3">
    <source>
        <dbReference type="Proteomes" id="UP000758603"/>
    </source>
</evidence>
<keyword evidence="1" id="KW-1133">Transmembrane helix</keyword>
<feature type="transmembrane region" description="Helical" evidence="1">
    <location>
        <begin position="168"/>
        <end position="190"/>
    </location>
</feature>
<accession>A0A9P8RF70</accession>
<protein>
    <recommendedName>
        <fullName evidence="4">Integral membrane protein TmpA</fullName>
    </recommendedName>
</protein>
<dbReference type="RefSeq" id="XP_045951418.1">
    <property type="nucleotide sequence ID" value="XM_046098844.1"/>
</dbReference>
<dbReference type="GO" id="GO:0005886">
    <property type="term" value="C:plasma membrane"/>
    <property type="evidence" value="ECO:0007669"/>
    <property type="project" value="TreeGrafter"/>
</dbReference>
<feature type="transmembrane region" description="Helical" evidence="1">
    <location>
        <begin position="137"/>
        <end position="156"/>
    </location>
</feature>
<sequence length="403" mass="45145">MQSTVHDLGTLCINMAAGNAMVCTAIRSPLIINGLFMVFGAIPRSAPLWIRRRAAKIYHFGGVHKGTGIASCVWMVVFVILFSFVLLSPTGPRNRVLPAAIFTTSISITFVLIVVATVAHPYIRRRYHDIFELTHRFGGWVALVLLWVALLLQAQNEVVQGSASSMCIYLLTFPTFWFLLVATVAAIWPWTMLRHVEVKSEKLSSHATRLHFRHCETAWGRGLSLARHPLRDWHSFASFTDRFDEPGYNFSCLVSNAGDWTKSVIHDEPTRLWVRAVPVHGVAYAMKLFKRILVVTTGSGIGPCLSFIGYDQMPAMRVVWQTRSPLQTYGKRTLDLVRRLDANPIILDTNVYGRVDMLAMVREMAGEFQAEAVIVISNPGVTKRLVYNLELIGIPAFGPIFDS</sequence>
<dbReference type="GeneID" id="70127736"/>